<protein>
    <submittedName>
        <fullName evidence="1">Uncharacterized protein</fullName>
    </submittedName>
</protein>
<name>A0ACB7P7F7_9PEZI</name>
<reference evidence="1 2" key="1">
    <citation type="journal article" date="2021" name="Nat. Commun.">
        <title>Genetic determinants of endophytism in the Arabidopsis root mycobiome.</title>
        <authorList>
            <person name="Mesny F."/>
            <person name="Miyauchi S."/>
            <person name="Thiergart T."/>
            <person name="Pickel B."/>
            <person name="Atanasova L."/>
            <person name="Karlsson M."/>
            <person name="Huettel B."/>
            <person name="Barry K.W."/>
            <person name="Haridas S."/>
            <person name="Chen C."/>
            <person name="Bauer D."/>
            <person name="Andreopoulos W."/>
            <person name="Pangilinan J."/>
            <person name="LaButti K."/>
            <person name="Riley R."/>
            <person name="Lipzen A."/>
            <person name="Clum A."/>
            <person name="Drula E."/>
            <person name="Henrissat B."/>
            <person name="Kohler A."/>
            <person name="Grigoriev I.V."/>
            <person name="Martin F.M."/>
            <person name="Hacquard S."/>
        </authorList>
    </citation>
    <scope>NUCLEOTIDE SEQUENCE [LARGE SCALE GENOMIC DNA]</scope>
    <source>
        <strain evidence="1 2">MPI-SDFR-AT-0079</strain>
    </source>
</reference>
<evidence type="ECO:0000313" key="1">
    <source>
        <dbReference type="EMBL" id="KAH6628235.1"/>
    </source>
</evidence>
<gene>
    <name evidence="1" type="ORF">F5144DRAFT_300222</name>
</gene>
<keyword evidence="2" id="KW-1185">Reference proteome</keyword>
<evidence type="ECO:0000313" key="2">
    <source>
        <dbReference type="Proteomes" id="UP000724584"/>
    </source>
</evidence>
<organism evidence="1 2">
    <name type="scientific">Chaetomium tenue</name>
    <dbReference type="NCBI Taxonomy" id="1854479"/>
    <lineage>
        <taxon>Eukaryota</taxon>
        <taxon>Fungi</taxon>
        <taxon>Dikarya</taxon>
        <taxon>Ascomycota</taxon>
        <taxon>Pezizomycotina</taxon>
        <taxon>Sordariomycetes</taxon>
        <taxon>Sordariomycetidae</taxon>
        <taxon>Sordariales</taxon>
        <taxon>Chaetomiaceae</taxon>
        <taxon>Chaetomium</taxon>
    </lineage>
</organism>
<accession>A0ACB7P7F7</accession>
<comment type="caution">
    <text evidence="1">The sequence shown here is derived from an EMBL/GenBank/DDBJ whole genome shotgun (WGS) entry which is preliminary data.</text>
</comment>
<proteinExistence type="predicted"/>
<sequence length="123" mass="13443">MTSRNLNQGWRDVVFKQYEADHAADVPFPVRYLIHAPEWQKDISISIPTKVDVAPFRQAVLAFCRARRLADDPAYDGDLLSVRARVSPPLDPSSSSAPRNGDDDASPQDDADQPKPGVAGISG</sequence>
<dbReference type="Proteomes" id="UP000724584">
    <property type="component" value="Unassembled WGS sequence"/>
</dbReference>
<dbReference type="EMBL" id="JAGIZQ010000005">
    <property type="protein sequence ID" value="KAH6628235.1"/>
    <property type="molecule type" value="Genomic_DNA"/>
</dbReference>